<dbReference type="InterPro" id="IPR020846">
    <property type="entry name" value="MFS_dom"/>
</dbReference>
<evidence type="ECO:0000259" key="6">
    <source>
        <dbReference type="PROSITE" id="PS50850"/>
    </source>
</evidence>
<feature type="transmembrane region" description="Helical" evidence="5">
    <location>
        <begin position="40"/>
        <end position="61"/>
    </location>
</feature>
<dbReference type="RefSeq" id="WP_189498250.1">
    <property type="nucleotide sequence ID" value="NZ_BMZH01000008.1"/>
</dbReference>
<evidence type="ECO:0000256" key="3">
    <source>
        <dbReference type="ARBA" id="ARBA00022989"/>
    </source>
</evidence>
<gene>
    <name evidence="7" type="ORF">GCM10009069_21280</name>
</gene>
<dbReference type="InterPro" id="IPR036259">
    <property type="entry name" value="MFS_trans_sf"/>
</dbReference>
<dbReference type="InterPro" id="IPR047200">
    <property type="entry name" value="MFS_YcaD-like"/>
</dbReference>
<evidence type="ECO:0000256" key="5">
    <source>
        <dbReference type="SAM" id="Phobius"/>
    </source>
</evidence>
<organism evidence="7 8">
    <name type="scientific">Algimonas arctica</name>
    <dbReference type="NCBI Taxonomy" id="1479486"/>
    <lineage>
        <taxon>Bacteria</taxon>
        <taxon>Pseudomonadati</taxon>
        <taxon>Pseudomonadota</taxon>
        <taxon>Alphaproteobacteria</taxon>
        <taxon>Maricaulales</taxon>
        <taxon>Robiginitomaculaceae</taxon>
        <taxon>Algimonas</taxon>
    </lineage>
</organism>
<keyword evidence="4 5" id="KW-0472">Membrane</keyword>
<feature type="transmembrane region" description="Helical" evidence="5">
    <location>
        <begin position="265"/>
        <end position="283"/>
    </location>
</feature>
<proteinExistence type="predicted"/>
<feature type="transmembrane region" description="Helical" evidence="5">
    <location>
        <begin position="232"/>
        <end position="253"/>
    </location>
</feature>
<feature type="transmembrane region" description="Helical" evidence="5">
    <location>
        <begin position="350"/>
        <end position="373"/>
    </location>
</feature>
<evidence type="ECO:0000256" key="2">
    <source>
        <dbReference type="ARBA" id="ARBA00022692"/>
    </source>
</evidence>
<dbReference type="Proteomes" id="UP000634004">
    <property type="component" value="Unassembled WGS sequence"/>
</dbReference>
<protein>
    <submittedName>
        <fullName evidence="7">MFS transporter</fullName>
    </submittedName>
</protein>
<dbReference type="InterPro" id="IPR011701">
    <property type="entry name" value="MFS"/>
</dbReference>
<dbReference type="InterPro" id="IPR005829">
    <property type="entry name" value="Sugar_transporter_CS"/>
</dbReference>
<feature type="domain" description="Major facilitator superfamily (MFS) profile" evidence="6">
    <location>
        <begin position="199"/>
        <end position="418"/>
    </location>
</feature>
<dbReference type="Pfam" id="PF07690">
    <property type="entry name" value="MFS_1"/>
    <property type="match status" value="1"/>
</dbReference>
<comment type="subcellular location">
    <subcellularLocation>
        <location evidence="1">Membrane</location>
        <topology evidence="1">Multi-pass membrane protein</topology>
    </subcellularLocation>
</comment>
<dbReference type="PANTHER" id="PTHR23521:SF3">
    <property type="entry name" value="MFS TRANSPORTER"/>
    <property type="match status" value="1"/>
</dbReference>
<reference evidence="7" key="1">
    <citation type="journal article" date="2014" name="Int. J. Syst. Evol. Microbiol.">
        <title>Complete genome sequence of Corynebacterium casei LMG S-19264T (=DSM 44701T), isolated from a smear-ripened cheese.</title>
        <authorList>
            <consortium name="US DOE Joint Genome Institute (JGI-PGF)"/>
            <person name="Walter F."/>
            <person name="Albersmeier A."/>
            <person name="Kalinowski J."/>
            <person name="Ruckert C."/>
        </authorList>
    </citation>
    <scope>NUCLEOTIDE SEQUENCE</scope>
    <source>
        <strain evidence="7">KCTC 32513</strain>
    </source>
</reference>
<evidence type="ECO:0000313" key="7">
    <source>
        <dbReference type="EMBL" id="GHA98017.1"/>
    </source>
</evidence>
<dbReference type="AlphaFoldDB" id="A0A8J3G300"/>
<comment type="caution">
    <text evidence="7">The sequence shown here is derived from an EMBL/GenBank/DDBJ whole genome shotgun (WGS) entry which is preliminary data.</text>
</comment>
<evidence type="ECO:0000256" key="4">
    <source>
        <dbReference type="ARBA" id="ARBA00023136"/>
    </source>
</evidence>
<name>A0A8J3G300_9PROT</name>
<feature type="transmembrane region" description="Helical" evidence="5">
    <location>
        <begin position="199"/>
        <end position="220"/>
    </location>
</feature>
<dbReference type="Gene3D" id="1.20.1250.20">
    <property type="entry name" value="MFS general substrate transporter like domains"/>
    <property type="match status" value="2"/>
</dbReference>
<sequence length="418" mass="44535">MRSVLSSVGALLISAAVLLAGGGLLGTLIAVRAELEGFPLLAIGLMSSAYFAGFVVGCVFTPMLVKRVGHVRVFAALSSLIASCVLMHVLFVNVPVWVILRFATGLGFAGLYILIESWINEQAPNEKRGQILSIYRMVDLAAITTGQFMLSLYDPSDFALFSVVAICVCLAIFPISLSSSKAPIAVTNTSLNLKKLVRMSPLAVVGAFAVGLTNGSFWGMAPVFVQLLGHPIVMVSLFMSVTIASGAILQWPVGYLSDKFGRRQILILMAVGAVAAGGFLNYFATTSGIFLLTGGALYGVFAFQIYGLSAAHANDRAEPTEFVAISGGLLLVYGVGSVIGPSIAPLIMSAFGPSAMFAFTAFVHALLVVYAMFRVSQRAAPDESADYVTMPRPLSMALILRTDPRNIIKRKRKLFRDR</sequence>
<keyword evidence="3 5" id="KW-1133">Transmembrane helix</keyword>
<dbReference type="GO" id="GO:0005886">
    <property type="term" value="C:plasma membrane"/>
    <property type="evidence" value="ECO:0007669"/>
    <property type="project" value="TreeGrafter"/>
</dbReference>
<feature type="transmembrane region" description="Helical" evidence="5">
    <location>
        <begin position="322"/>
        <end position="344"/>
    </location>
</feature>
<dbReference type="SUPFAM" id="SSF103473">
    <property type="entry name" value="MFS general substrate transporter"/>
    <property type="match status" value="1"/>
</dbReference>
<reference evidence="7" key="2">
    <citation type="submission" date="2020-09" db="EMBL/GenBank/DDBJ databases">
        <authorList>
            <person name="Sun Q."/>
            <person name="Kim S."/>
        </authorList>
    </citation>
    <scope>NUCLEOTIDE SEQUENCE</scope>
    <source>
        <strain evidence="7">KCTC 32513</strain>
    </source>
</reference>
<dbReference type="EMBL" id="BMZH01000008">
    <property type="protein sequence ID" value="GHA98017.1"/>
    <property type="molecule type" value="Genomic_DNA"/>
</dbReference>
<dbReference type="PROSITE" id="PS50850">
    <property type="entry name" value="MFS"/>
    <property type="match status" value="1"/>
</dbReference>
<accession>A0A8J3G300</accession>
<feature type="transmembrane region" description="Helical" evidence="5">
    <location>
        <begin position="98"/>
        <end position="119"/>
    </location>
</feature>
<feature type="transmembrane region" description="Helical" evidence="5">
    <location>
        <begin position="289"/>
        <end position="310"/>
    </location>
</feature>
<evidence type="ECO:0000256" key="1">
    <source>
        <dbReference type="ARBA" id="ARBA00004141"/>
    </source>
</evidence>
<feature type="transmembrane region" description="Helical" evidence="5">
    <location>
        <begin position="158"/>
        <end position="178"/>
    </location>
</feature>
<evidence type="ECO:0000313" key="8">
    <source>
        <dbReference type="Proteomes" id="UP000634004"/>
    </source>
</evidence>
<dbReference type="PANTHER" id="PTHR23521">
    <property type="entry name" value="TRANSPORTER MFS SUPERFAMILY"/>
    <property type="match status" value="1"/>
</dbReference>
<keyword evidence="2 5" id="KW-0812">Transmembrane</keyword>
<feature type="transmembrane region" description="Helical" evidence="5">
    <location>
        <begin position="131"/>
        <end position="152"/>
    </location>
</feature>
<dbReference type="CDD" id="cd17477">
    <property type="entry name" value="MFS_YcaD_like"/>
    <property type="match status" value="1"/>
</dbReference>
<feature type="transmembrane region" description="Helical" evidence="5">
    <location>
        <begin position="73"/>
        <end position="92"/>
    </location>
</feature>
<keyword evidence="8" id="KW-1185">Reference proteome</keyword>
<dbReference type="PROSITE" id="PS00216">
    <property type="entry name" value="SUGAR_TRANSPORT_1"/>
    <property type="match status" value="1"/>
</dbReference>
<dbReference type="GO" id="GO:0022857">
    <property type="term" value="F:transmembrane transporter activity"/>
    <property type="evidence" value="ECO:0007669"/>
    <property type="project" value="InterPro"/>
</dbReference>